<gene>
    <name evidence="4" type="ORF">UM93_01690</name>
</gene>
<dbReference type="Proteomes" id="UP000061839">
    <property type="component" value="Chromosome"/>
</dbReference>
<dbReference type="PANTHER" id="PTHR43764">
    <property type="entry name" value="MOLYBDENUM COFACTOR BIOSYNTHESIS"/>
    <property type="match status" value="1"/>
</dbReference>
<evidence type="ECO:0000313" key="5">
    <source>
        <dbReference type="Proteomes" id="UP000061839"/>
    </source>
</evidence>
<evidence type="ECO:0000256" key="1">
    <source>
        <dbReference type="ARBA" id="ARBA00005046"/>
    </source>
</evidence>
<protein>
    <submittedName>
        <fullName evidence="4">Molybdopterin biosynthesis protein</fullName>
    </submittedName>
</protein>
<dbReference type="RefSeq" id="WP_045073274.1">
    <property type="nucleotide sequence ID" value="NZ_CP011005.1"/>
</dbReference>
<dbReference type="STRING" id="1618207.UM93_01690"/>
<dbReference type="InterPro" id="IPR001453">
    <property type="entry name" value="MoaB/Mog_dom"/>
</dbReference>
<feature type="domain" description="MoaB/Mog" evidence="3">
    <location>
        <begin position="6"/>
        <end position="147"/>
    </location>
</feature>
<dbReference type="SUPFAM" id="SSF53218">
    <property type="entry name" value="Molybdenum cofactor biosynthesis proteins"/>
    <property type="match status" value="1"/>
</dbReference>
<dbReference type="PATRIC" id="fig|1618207.4.peg.345"/>
<evidence type="ECO:0000313" key="4">
    <source>
        <dbReference type="EMBL" id="AJT40568.1"/>
    </source>
</evidence>
<reference evidence="4 5" key="1">
    <citation type="journal article" date="2015" name="Genome Announc.">
        <title>Complete Genome Sequencing of Protease-Producing Novel Arthrobacter sp. Strain IHBB 11108 Using PacBio Single-Molecule Real-Time Sequencing Technology.</title>
        <authorList>
            <person name="Kiran S."/>
            <person name="Swarnkar M.K."/>
            <person name="Pal M."/>
            <person name="Thakur R."/>
            <person name="Tewari R."/>
            <person name="Singh A.K."/>
            <person name="Gulati A."/>
        </authorList>
    </citation>
    <scope>NUCLEOTIDE SEQUENCE [LARGE SCALE GENOMIC DNA]</scope>
    <source>
        <strain evidence="4 5">IHBB 11108</strain>
    </source>
</reference>
<evidence type="ECO:0000259" key="3">
    <source>
        <dbReference type="SMART" id="SM00852"/>
    </source>
</evidence>
<comment type="pathway">
    <text evidence="1">Cofactor biosynthesis; molybdopterin biosynthesis.</text>
</comment>
<dbReference type="Pfam" id="PF00994">
    <property type="entry name" value="MoCF_biosynth"/>
    <property type="match status" value="1"/>
</dbReference>
<organism evidence="4 5">
    <name type="scientific">Psychromicrobium lacuslunae</name>
    <dbReference type="NCBI Taxonomy" id="1618207"/>
    <lineage>
        <taxon>Bacteria</taxon>
        <taxon>Bacillati</taxon>
        <taxon>Actinomycetota</taxon>
        <taxon>Actinomycetes</taxon>
        <taxon>Micrococcales</taxon>
        <taxon>Micrococcaceae</taxon>
        <taxon>Psychromicrobium</taxon>
    </lineage>
</organism>
<accession>A0A0D4BW87</accession>
<dbReference type="NCBIfam" id="TIGR00177">
    <property type="entry name" value="molyb_syn"/>
    <property type="match status" value="1"/>
</dbReference>
<dbReference type="HOGENOM" id="CLU_077358_4_1_11"/>
<dbReference type="Gene3D" id="3.40.980.10">
    <property type="entry name" value="MoaB/Mog-like domain"/>
    <property type="match status" value="1"/>
</dbReference>
<evidence type="ECO:0000256" key="2">
    <source>
        <dbReference type="ARBA" id="ARBA00023150"/>
    </source>
</evidence>
<dbReference type="SMART" id="SM00852">
    <property type="entry name" value="MoCF_biosynth"/>
    <property type="match status" value="1"/>
</dbReference>
<dbReference type="InterPro" id="IPR051920">
    <property type="entry name" value="MPT_Adenylyltrnsfr/MoaC-Rel"/>
</dbReference>
<sequence>MNRRAGIVVASTRAAHGERPDTSAAPLSEWLRAQDLEPLPVAIVADGEPVRNAIEELLAAGASLILTTGGTGLTADDLTPEVTKPLLEREIPGIMEAIRALGMTKTPTAALSRGYAGVVGRCVVVNLPGSSGGIKDGLTVLTPLLRHLLEQIEGSHEH</sequence>
<keyword evidence="5" id="KW-1185">Reference proteome</keyword>
<dbReference type="PROSITE" id="PS01078">
    <property type="entry name" value="MOCF_BIOSYNTHESIS_1"/>
    <property type="match status" value="1"/>
</dbReference>
<dbReference type="UniPathway" id="UPA00344"/>
<dbReference type="CDD" id="cd00886">
    <property type="entry name" value="MogA_MoaB"/>
    <property type="match status" value="1"/>
</dbReference>
<keyword evidence="2" id="KW-0501">Molybdenum cofactor biosynthesis</keyword>
<dbReference type="InterPro" id="IPR036425">
    <property type="entry name" value="MoaB/Mog-like_dom_sf"/>
</dbReference>
<dbReference type="KEGG" id="ari:UM93_01690"/>
<dbReference type="InterPro" id="IPR008284">
    <property type="entry name" value="MoCF_biosynth_CS"/>
</dbReference>
<dbReference type="GO" id="GO:0006777">
    <property type="term" value="P:Mo-molybdopterin cofactor biosynthetic process"/>
    <property type="evidence" value="ECO:0007669"/>
    <property type="project" value="UniProtKB-KW"/>
</dbReference>
<dbReference type="PANTHER" id="PTHR43764:SF1">
    <property type="entry name" value="MOLYBDOPTERIN MOLYBDOTRANSFERASE"/>
    <property type="match status" value="1"/>
</dbReference>
<dbReference type="OrthoDB" id="9794429at2"/>
<name>A0A0D4BW87_9MICC</name>
<dbReference type="AlphaFoldDB" id="A0A0D4BW87"/>
<proteinExistence type="predicted"/>
<dbReference type="EMBL" id="CP011005">
    <property type="protein sequence ID" value="AJT40568.1"/>
    <property type="molecule type" value="Genomic_DNA"/>
</dbReference>